<evidence type="ECO:0000313" key="1">
    <source>
        <dbReference type="EMBL" id="CAI2164228.1"/>
    </source>
</evidence>
<sequence>MNSFNDQIVDNKFATKSKRGRKSLAVSEDYVDTTGRTHIMTVRRANLPVQKKKASKVQNVIKKSNNNNYSRQYEQNEEFNDVLKDRIGNLESLVNKSTNATKHNNAQINPHPLSNIGTEELFNLSKLIGNELLQRSRIQTATPTTTIGVINDRINTTIPQSLSNIGTVVPLEIQSQLQTPMLTSTTAPIDILINRIGKLESLLNKFINSKIPQSLSNFDTEVPVEMQSQMQLQAQMESPTTTPIDILYDRIEKLESLINMYTNPTMHQSLSSLSYIGENSFDMLHLQNQIVSPTTSLTSAYDTDFYQQIGVHLPHNTNNYKS</sequence>
<accession>A0A9W4WM59</accession>
<comment type="caution">
    <text evidence="1">The sequence shown here is derived from an EMBL/GenBank/DDBJ whole genome shotgun (WGS) entry which is preliminary data.</text>
</comment>
<keyword evidence="2" id="KW-1185">Reference proteome</keyword>
<name>A0A9W4WM59_9GLOM</name>
<dbReference type="Proteomes" id="UP001153678">
    <property type="component" value="Unassembled WGS sequence"/>
</dbReference>
<organism evidence="1 2">
    <name type="scientific">Funneliformis geosporum</name>
    <dbReference type="NCBI Taxonomy" id="1117311"/>
    <lineage>
        <taxon>Eukaryota</taxon>
        <taxon>Fungi</taxon>
        <taxon>Fungi incertae sedis</taxon>
        <taxon>Mucoromycota</taxon>
        <taxon>Glomeromycotina</taxon>
        <taxon>Glomeromycetes</taxon>
        <taxon>Glomerales</taxon>
        <taxon>Glomeraceae</taxon>
        <taxon>Funneliformis</taxon>
    </lineage>
</organism>
<dbReference type="EMBL" id="CAMKVN010000141">
    <property type="protein sequence ID" value="CAI2164228.1"/>
    <property type="molecule type" value="Genomic_DNA"/>
</dbReference>
<reference evidence="1" key="1">
    <citation type="submission" date="2022-08" db="EMBL/GenBank/DDBJ databases">
        <authorList>
            <person name="Kallberg Y."/>
            <person name="Tangrot J."/>
            <person name="Rosling A."/>
        </authorList>
    </citation>
    <scope>NUCLEOTIDE SEQUENCE</scope>
    <source>
        <strain evidence="1">Wild A</strain>
    </source>
</reference>
<gene>
    <name evidence="1" type="ORF">FWILDA_LOCUS1460</name>
</gene>
<protein>
    <submittedName>
        <fullName evidence="1">16931_t:CDS:1</fullName>
    </submittedName>
</protein>
<dbReference type="AlphaFoldDB" id="A0A9W4WM59"/>
<evidence type="ECO:0000313" key="2">
    <source>
        <dbReference type="Proteomes" id="UP001153678"/>
    </source>
</evidence>
<proteinExistence type="predicted"/>